<sequence length="603" mass="65068">MTVSRQAVSEERSVRPTVERTVTVRYSGGLQRHGPVTMGQANMIRCILRDDPTHINIHAVWPVPPETGPEPVIDALRALVVRHEGLRTTFPGAPDGPPREQRVSASGAFTVTVLDLDHDHDDARLPGDTAAYAESVARDARAGRFRLDRDFPLRITLIARRGEPLFVALAASHAVTDGSALAVLREEWLALLAGESLPPPAVLTPLDLAEEEATEAGLRRSEASLRYWEQIIRTAPQAMFAEPGAVGTEVRTPQLTLRSRRGAGALARVAQRTGAVPSTVLLTAWCTLIAHRTGQDACVVAVPTANRFRPLLARSVNTLSQDSLLCLDVRQPSFDTLLRRAWGAALNAYRHSRFDSLALWEMIGRVTFERGSNFARDVVFNDVSTLPAAPSAPALSAGSPGPELELTRGPDQLLPTRALTFVYETDPLLRLAMWADPALFPGDEAELFLTGLVRLLEAAAVDDVQLTALTEITGVRPVERDGRWRRVDNCWVSPPAVAASLSRVLGGVPVQVTVEDPVPDTPPGPGAGEVLTAWITAGAVLPTPEQAHAALMETLPGRPGLLAPHRYVIVDDPPPRAGDGGARLGRRILSEGDGRNRPISHDH</sequence>
<dbReference type="GO" id="GO:0008610">
    <property type="term" value="P:lipid biosynthetic process"/>
    <property type="evidence" value="ECO:0007669"/>
    <property type="project" value="UniProtKB-ARBA"/>
</dbReference>
<feature type="region of interest" description="Disordered" evidence="1">
    <location>
        <begin position="572"/>
        <end position="603"/>
    </location>
</feature>
<dbReference type="Gene3D" id="3.30.559.10">
    <property type="entry name" value="Chloramphenicol acetyltransferase-like domain"/>
    <property type="match status" value="1"/>
</dbReference>
<dbReference type="AlphaFoldDB" id="A0A7G3UST7"/>
<keyword evidence="4" id="KW-1185">Reference proteome</keyword>
<dbReference type="InterPro" id="IPR023213">
    <property type="entry name" value="CAT-like_dom_sf"/>
</dbReference>
<evidence type="ECO:0000313" key="4">
    <source>
        <dbReference type="Proteomes" id="UP000005940"/>
    </source>
</evidence>
<evidence type="ECO:0000256" key="1">
    <source>
        <dbReference type="SAM" id="MobiDB-lite"/>
    </source>
</evidence>
<dbReference type="Proteomes" id="UP000005940">
    <property type="component" value="Chromosome"/>
</dbReference>
<dbReference type="GO" id="GO:0047527">
    <property type="term" value="F:2,3-dihydroxybenzoate-serine ligase activity"/>
    <property type="evidence" value="ECO:0007669"/>
    <property type="project" value="TreeGrafter"/>
</dbReference>
<dbReference type="SUPFAM" id="SSF52777">
    <property type="entry name" value="CoA-dependent acyltransferases"/>
    <property type="match status" value="2"/>
</dbReference>
<dbReference type="GO" id="GO:0005829">
    <property type="term" value="C:cytosol"/>
    <property type="evidence" value="ECO:0007669"/>
    <property type="project" value="TreeGrafter"/>
</dbReference>
<reference evidence="3 4" key="1">
    <citation type="journal article" date="2012" name="J. Bacteriol.">
        <title>Draft genome of Streptomyces tsukubaensis NRRL 18488, the producer of the clinically important immunosuppressant tacrolimus (FK506).</title>
        <authorList>
            <person name="Barreiro C."/>
            <person name="Prieto C."/>
            <person name="Sola-Landa A."/>
            <person name="Solera E."/>
            <person name="Martinez-Castro M."/>
            <person name="Perez-Redondo R."/>
            <person name="Garcia-Estrada C."/>
            <person name="Aparicio J.F."/>
            <person name="Fernandez-Martinez L.T."/>
            <person name="Santos-Aberturas J."/>
            <person name="Salehi-Najafabadi Z."/>
            <person name="Rodriguez-Garcia A."/>
            <person name="Tauch A."/>
            <person name="Martin J.F."/>
        </authorList>
    </citation>
    <scope>NUCLEOTIDE SEQUENCE [LARGE SCALE GENOMIC DNA]</scope>
    <source>
        <strain evidence="4">DSM 42081 / NBRC 108919 / NRRL 18488 / 9993</strain>
    </source>
</reference>
<dbReference type="Gene3D" id="3.30.559.30">
    <property type="entry name" value="Nonribosomal peptide synthetase, condensation domain"/>
    <property type="match status" value="1"/>
</dbReference>
<dbReference type="GO" id="GO:0009366">
    <property type="term" value="C:enterobactin synthetase complex"/>
    <property type="evidence" value="ECO:0007669"/>
    <property type="project" value="TreeGrafter"/>
</dbReference>
<accession>A0A7G3UST7</accession>
<gene>
    <name evidence="3" type="ORF">STSU_033035</name>
</gene>
<feature type="domain" description="Condensation" evidence="2">
    <location>
        <begin position="48"/>
        <end position="315"/>
    </location>
</feature>
<dbReference type="GO" id="GO:0043041">
    <property type="term" value="P:amino acid activation for nonribosomal peptide biosynthetic process"/>
    <property type="evidence" value="ECO:0007669"/>
    <property type="project" value="TreeGrafter"/>
</dbReference>
<proteinExistence type="predicted"/>
<dbReference type="InterPro" id="IPR001242">
    <property type="entry name" value="Condensation_dom"/>
</dbReference>
<dbReference type="Pfam" id="PF00668">
    <property type="entry name" value="Condensation"/>
    <property type="match status" value="1"/>
</dbReference>
<dbReference type="PANTHER" id="PTHR45527">
    <property type="entry name" value="NONRIBOSOMAL PEPTIDE SYNTHETASE"/>
    <property type="match status" value="1"/>
</dbReference>
<name>A0A7G3UST7_STRT9</name>
<protein>
    <submittedName>
        <fullName evidence="3">Condensation protein</fullName>
    </submittedName>
</protein>
<dbReference type="GO" id="GO:0009239">
    <property type="term" value="P:enterobactin biosynthetic process"/>
    <property type="evidence" value="ECO:0007669"/>
    <property type="project" value="TreeGrafter"/>
</dbReference>
<evidence type="ECO:0000259" key="2">
    <source>
        <dbReference type="Pfam" id="PF00668"/>
    </source>
</evidence>
<dbReference type="GO" id="GO:0031177">
    <property type="term" value="F:phosphopantetheine binding"/>
    <property type="evidence" value="ECO:0007669"/>
    <property type="project" value="TreeGrafter"/>
</dbReference>
<feature type="compositionally biased region" description="Basic and acidic residues" evidence="1">
    <location>
        <begin position="588"/>
        <end position="603"/>
    </location>
</feature>
<dbReference type="RefSeq" id="WP_040917164.1">
    <property type="nucleotide sequence ID" value="NZ_CP029159.1"/>
</dbReference>
<organism evidence="3 4">
    <name type="scientific">Streptomyces tsukubensis (strain DSM 42081 / NBRC 108919 / NRRL 18488 / 9993)</name>
    <dbReference type="NCBI Taxonomy" id="1114943"/>
    <lineage>
        <taxon>Bacteria</taxon>
        <taxon>Bacillati</taxon>
        <taxon>Actinomycetota</taxon>
        <taxon>Actinomycetes</taxon>
        <taxon>Kitasatosporales</taxon>
        <taxon>Streptomycetaceae</taxon>
        <taxon>Streptomyces</taxon>
    </lineage>
</organism>
<dbReference type="PANTHER" id="PTHR45527:SF1">
    <property type="entry name" value="FATTY ACID SYNTHASE"/>
    <property type="match status" value="1"/>
</dbReference>
<dbReference type="EMBL" id="CP029159">
    <property type="protein sequence ID" value="QKM72069.1"/>
    <property type="molecule type" value="Genomic_DNA"/>
</dbReference>
<evidence type="ECO:0000313" key="3">
    <source>
        <dbReference type="EMBL" id="QKM72069.1"/>
    </source>
</evidence>